<keyword evidence="2" id="KW-1185">Reference proteome</keyword>
<reference evidence="1" key="1">
    <citation type="submission" date="2023-07" db="EMBL/GenBank/DDBJ databases">
        <title>Black Yeasts Isolated from many extreme environments.</title>
        <authorList>
            <person name="Coleine C."/>
            <person name="Stajich J.E."/>
            <person name="Selbmann L."/>
        </authorList>
    </citation>
    <scope>NUCLEOTIDE SEQUENCE</scope>
    <source>
        <strain evidence="1">CCFEE 5714</strain>
    </source>
</reference>
<protein>
    <submittedName>
        <fullName evidence="1">Uncharacterized protein</fullName>
    </submittedName>
</protein>
<evidence type="ECO:0000313" key="1">
    <source>
        <dbReference type="EMBL" id="KAK3721511.1"/>
    </source>
</evidence>
<name>A0ACC3NRB2_9PEZI</name>
<organism evidence="1 2">
    <name type="scientific">Vermiconidia calcicola</name>
    <dbReference type="NCBI Taxonomy" id="1690605"/>
    <lineage>
        <taxon>Eukaryota</taxon>
        <taxon>Fungi</taxon>
        <taxon>Dikarya</taxon>
        <taxon>Ascomycota</taxon>
        <taxon>Pezizomycotina</taxon>
        <taxon>Dothideomycetes</taxon>
        <taxon>Dothideomycetidae</taxon>
        <taxon>Mycosphaerellales</taxon>
        <taxon>Extremaceae</taxon>
        <taxon>Vermiconidia</taxon>
    </lineage>
</organism>
<gene>
    <name evidence="1" type="ORF">LTR37_003067</name>
</gene>
<dbReference type="Proteomes" id="UP001281147">
    <property type="component" value="Unassembled WGS sequence"/>
</dbReference>
<evidence type="ECO:0000313" key="2">
    <source>
        <dbReference type="Proteomes" id="UP001281147"/>
    </source>
</evidence>
<sequence length="494" mass="56385">MGKSERERDDEKRRRSKKSRSSEADDRRPPDKDRDKRREEDHEERQSTREGVKKHTTKKHQVLDHEHTSIDVRAAKEPPRQTRDPIYQDTKDIPLSERPDSMRGSLFNDDVKRREERKPRVVEVPVRVKQPTTEEDSEKHRRSTKTRRCDSDDNQPPSNDRDGRSKVGSGKVAEKAQEGSRKSEHFGLSWEPWSSSSEEEEEAEEAEYTLPTPAHPPTLSTKLVKVPTQSLPTAPAKGTPQGSADDGLKHIYRLCLAENERRRSLWIANHPGATHLFFRPLRSSCRIQIFQDIEGPKGDITAVSNGSASKIVFVQQWLSESILCLYWFCGKFENSTPWDMVFGLLHQLRKQGSPELAVRQLRQDLRDTEFDDLILVAAIREQLIVFRVCVVLDSVCIHGACSEDINEGASNQGEPARHLLEALAEIANDDSEDGFSLWITSTKYFPRLPGTKRFTRKVDVPKLQWRSFSALVMFVYSSSTFLQPGALYAETVAS</sequence>
<accession>A0ACC3NRB2</accession>
<dbReference type="EMBL" id="JAUTXU010000017">
    <property type="protein sequence ID" value="KAK3721511.1"/>
    <property type="molecule type" value="Genomic_DNA"/>
</dbReference>
<proteinExistence type="predicted"/>
<comment type="caution">
    <text evidence="1">The sequence shown here is derived from an EMBL/GenBank/DDBJ whole genome shotgun (WGS) entry which is preliminary data.</text>
</comment>